<evidence type="ECO:0000256" key="7">
    <source>
        <dbReference type="ARBA" id="ARBA00023002"/>
    </source>
</evidence>
<reference evidence="14 15" key="1">
    <citation type="journal article" date="2019" name="Int. J. Syst. Evol. Microbiol.">
        <title>The Global Catalogue of Microorganisms (GCM) 10K type strain sequencing project: providing services to taxonomists for standard genome sequencing and annotation.</title>
        <authorList>
            <consortium name="The Broad Institute Genomics Platform"/>
            <consortium name="The Broad Institute Genome Sequencing Center for Infectious Disease"/>
            <person name="Wu L."/>
            <person name="Ma J."/>
        </authorList>
    </citation>
    <scope>NUCLEOTIDE SEQUENCE [LARGE SCALE GENOMIC DNA]</scope>
    <source>
        <strain evidence="14 15">JCM 15089</strain>
    </source>
</reference>
<keyword evidence="7 11" id="KW-0560">Oxidoreductase</keyword>
<dbReference type="PANTHER" id="PTHR48099">
    <property type="entry name" value="C-1-TETRAHYDROFOLATE SYNTHASE, CYTOPLASMIC-RELATED"/>
    <property type="match status" value="1"/>
</dbReference>
<evidence type="ECO:0000256" key="10">
    <source>
        <dbReference type="ARBA" id="ARBA00023268"/>
    </source>
</evidence>
<dbReference type="EC" id="1.5.1.5" evidence="11"/>
<dbReference type="Proteomes" id="UP001499951">
    <property type="component" value="Unassembled WGS sequence"/>
</dbReference>
<evidence type="ECO:0000313" key="15">
    <source>
        <dbReference type="Proteomes" id="UP001499951"/>
    </source>
</evidence>
<keyword evidence="6 11" id="KW-0521">NADP</keyword>
<dbReference type="InterPro" id="IPR046346">
    <property type="entry name" value="Aminoacid_DH-like_N_sf"/>
</dbReference>
<keyword evidence="9 11" id="KW-0486">Methionine biosynthesis</keyword>
<dbReference type="PANTHER" id="PTHR48099:SF5">
    <property type="entry name" value="C-1-TETRAHYDROFOLATE SYNTHASE, CYTOPLASMIC"/>
    <property type="match status" value="1"/>
</dbReference>
<comment type="pathway">
    <text evidence="1 11">One-carbon metabolism; tetrahydrofolate interconversion.</text>
</comment>
<dbReference type="Gene3D" id="3.40.50.720">
    <property type="entry name" value="NAD(P)-binding Rossmann-like Domain"/>
    <property type="match status" value="1"/>
</dbReference>
<proteinExistence type="inferred from homology"/>
<evidence type="ECO:0000256" key="4">
    <source>
        <dbReference type="ARBA" id="ARBA00022755"/>
    </source>
</evidence>
<keyword evidence="5 11" id="KW-0378">Hydrolase</keyword>
<comment type="similarity">
    <text evidence="11">Belongs to the tetrahydrofolate dehydrogenase/cyclohydrolase family.</text>
</comment>
<feature type="binding site" evidence="11">
    <location>
        <position position="232"/>
    </location>
    <ligand>
        <name>NADP(+)</name>
        <dbReference type="ChEBI" id="CHEBI:58349"/>
    </ligand>
</feature>
<sequence>MTAALIDGKAHAAKLKARLIEETARLKAEHGLVPGLATVLVGNDPASEVYVRNKNKTAEALGFKSVHHHLAETASEAEVLDLVRALNADPSVHGILVQMPLPKQIREQAVLDVLDPAKDVDALTPTNAGLLLSGRAKLVSCTPAGMMILLKETIGAVAGLEALVIGRSLLFGKPAALLLQAANATVTMAHSKTRDLAEVCRRADILVAAIGKPEFVRGDWVKPGATVIDVGINRVPAAEGKTKLVGDVAFAEAVERAGHITPVPGGVGAMTIICLMRNTLIAAAALAGLAVPSV</sequence>
<keyword evidence="2 11" id="KW-0554">One-carbon metabolism</keyword>
<comment type="caution">
    <text evidence="11">Lacks conserved residue(s) required for the propagation of feature annotation.</text>
</comment>
<dbReference type="InterPro" id="IPR036291">
    <property type="entry name" value="NAD(P)-bd_dom_sf"/>
</dbReference>
<comment type="caution">
    <text evidence="14">The sequence shown here is derived from an EMBL/GenBank/DDBJ whole genome shotgun (WGS) entry which is preliminary data.</text>
</comment>
<feature type="binding site" evidence="11">
    <location>
        <begin position="166"/>
        <end position="168"/>
    </location>
    <ligand>
        <name>NADP(+)</name>
        <dbReference type="ChEBI" id="CHEBI:58349"/>
    </ligand>
</feature>
<name>A0ABN1F3Y0_9PROT</name>
<dbReference type="HAMAP" id="MF_01576">
    <property type="entry name" value="THF_DHG_CYH"/>
    <property type="match status" value="1"/>
</dbReference>
<accession>A0ABN1F3Y0</accession>
<keyword evidence="8 11" id="KW-0368">Histidine biosynthesis</keyword>
<dbReference type="Pfam" id="PF02882">
    <property type="entry name" value="THF_DHG_CYH_C"/>
    <property type="match status" value="1"/>
</dbReference>
<evidence type="ECO:0000256" key="8">
    <source>
        <dbReference type="ARBA" id="ARBA00023102"/>
    </source>
</evidence>
<organism evidence="14 15">
    <name type="scientific">Rhizomicrobium electricum</name>
    <dbReference type="NCBI Taxonomy" id="480070"/>
    <lineage>
        <taxon>Bacteria</taxon>
        <taxon>Pseudomonadati</taxon>
        <taxon>Pseudomonadota</taxon>
        <taxon>Alphaproteobacteria</taxon>
        <taxon>Micropepsales</taxon>
        <taxon>Micropepsaceae</taxon>
        <taxon>Rhizomicrobium</taxon>
    </lineage>
</organism>
<dbReference type="SUPFAM" id="SSF53223">
    <property type="entry name" value="Aminoacid dehydrogenase-like, N-terminal domain"/>
    <property type="match status" value="1"/>
</dbReference>
<evidence type="ECO:0000313" key="14">
    <source>
        <dbReference type="EMBL" id="GAA0581121.1"/>
    </source>
</evidence>
<dbReference type="PROSITE" id="PS00766">
    <property type="entry name" value="THF_DHG_CYH_1"/>
    <property type="match status" value="1"/>
</dbReference>
<comment type="catalytic activity">
    <reaction evidence="11">
        <text>(6R)-5,10-methylene-5,6,7,8-tetrahydrofolate + NADP(+) = (6R)-5,10-methenyltetrahydrofolate + NADPH</text>
        <dbReference type="Rhea" id="RHEA:22812"/>
        <dbReference type="ChEBI" id="CHEBI:15636"/>
        <dbReference type="ChEBI" id="CHEBI:57455"/>
        <dbReference type="ChEBI" id="CHEBI:57783"/>
        <dbReference type="ChEBI" id="CHEBI:58349"/>
        <dbReference type="EC" id="1.5.1.5"/>
    </reaction>
</comment>
<protein>
    <recommendedName>
        <fullName evidence="11">Bifunctional protein FolD</fullName>
    </recommendedName>
    <domain>
        <recommendedName>
            <fullName evidence="11">Methylenetetrahydrofolate dehydrogenase</fullName>
            <ecNumber evidence="11">1.5.1.5</ecNumber>
        </recommendedName>
    </domain>
    <domain>
        <recommendedName>
            <fullName evidence="11">Methenyltetrahydrofolate cyclohydrolase</fullName>
            <ecNumber evidence="11">3.5.4.9</ecNumber>
        </recommendedName>
    </domain>
</protein>
<keyword evidence="4 11" id="KW-0658">Purine biosynthesis</keyword>
<feature type="domain" description="Tetrahydrofolate dehydrogenase/cyclohydrolase NAD(P)-binding" evidence="13">
    <location>
        <begin position="140"/>
        <end position="284"/>
    </location>
</feature>
<evidence type="ECO:0000256" key="5">
    <source>
        <dbReference type="ARBA" id="ARBA00022801"/>
    </source>
</evidence>
<evidence type="ECO:0000256" key="3">
    <source>
        <dbReference type="ARBA" id="ARBA00022605"/>
    </source>
</evidence>
<dbReference type="RefSeq" id="WP_166934977.1">
    <property type="nucleotide sequence ID" value="NZ_BAAADD010000009.1"/>
</dbReference>
<keyword evidence="15" id="KW-1185">Reference proteome</keyword>
<dbReference type="EMBL" id="BAAADD010000009">
    <property type="protein sequence ID" value="GAA0581121.1"/>
    <property type="molecule type" value="Genomic_DNA"/>
</dbReference>
<evidence type="ECO:0000259" key="13">
    <source>
        <dbReference type="Pfam" id="PF02882"/>
    </source>
</evidence>
<dbReference type="InterPro" id="IPR020867">
    <property type="entry name" value="THF_DH/CycHdrlase_CS"/>
</dbReference>
<evidence type="ECO:0000256" key="11">
    <source>
        <dbReference type="HAMAP-Rule" id="MF_01576"/>
    </source>
</evidence>
<dbReference type="InterPro" id="IPR020630">
    <property type="entry name" value="THF_DH/CycHdrlase_cat_dom"/>
</dbReference>
<evidence type="ECO:0000256" key="6">
    <source>
        <dbReference type="ARBA" id="ARBA00022857"/>
    </source>
</evidence>
<evidence type="ECO:0000256" key="1">
    <source>
        <dbReference type="ARBA" id="ARBA00004777"/>
    </source>
</evidence>
<keyword evidence="10 11" id="KW-0511">Multifunctional enzyme</keyword>
<dbReference type="PRINTS" id="PR00085">
    <property type="entry name" value="THFDHDRGNASE"/>
</dbReference>
<dbReference type="SUPFAM" id="SSF51735">
    <property type="entry name" value="NAD(P)-binding Rossmann-fold domains"/>
    <property type="match status" value="1"/>
</dbReference>
<dbReference type="Pfam" id="PF00763">
    <property type="entry name" value="THF_DHG_CYH"/>
    <property type="match status" value="1"/>
</dbReference>
<comment type="function">
    <text evidence="11">Catalyzes the oxidation of 5,10-methylenetetrahydrofolate to 5,10-methenyltetrahydrofolate and then the hydrolysis of 5,10-methenyltetrahydrofolate to 10-formyltetrahydrofolate.</text>
</comment>
<keyword evidence="3 11" id="KW-0028">Amino-acid biosynthesis</keyword>
<dbReference type="Gene3D" id="3.40.50.10860">
    <property type="entry name" value="Leucine Dehydrogenase, chain A, domain 1"/>
    <property type="match status" value="1"/>
</dbReference>
<dbReference type="InterPro" id="IPR000672">
    <property type="entry name" value="THF_DH/CycHdrlase"/>
</dbReference>
<dbReference type="EC" id="3.5.4.9" evidence="11"/>
<evidence type="ECO:0000259" key="12">
    <source>
        <dbReference type="Pfam" id="PF00763"/>
    </source>
</evidence>
<comment type="catalytic activity">
    <reaction evidence="11">
        <text>(6R)-5,10-methenyltetrahydrofolate + H2O = (6R)-10-formyltetrahydrofolate + H(+)</text>
        <dbReference type="Rhea" id="RHEA:23700"/>
        <dbReference type="ChEBI" id="CHEBI:15377"/>
        <dbReference type="ChEBI" id="CHEBI:15378"/>
        <dbReference type="ChEBI" id="CHEBI:57455"/>
        <dbReference type="ChEBI" id="CHEBI:195366"/>
        <dbReference type="EC" id="3.5.4.9"/>
    </reaction>
</comment>
<dbReference type="CDD" id="cd01080">
    <property type="entry name" value="NAD_bind_m-THF_DH_Cyclohyd"/>
    <property type="match status" value="1"/>
</dbReference>
<dbReference type="NCBIfam" id="NF010785">
    <property type="entry name" value="PRK14188.1"/>
    <property type="match status" value="1"/>
</dbReference>
<gene>
    <name evidence="11" type="primary">folD</name>
    <name evidence="14" type="ORF">GCM10008942_32470</name>
</gene>
<feature type="domain" description="Tetrahydrofolate dehydrogenase/cyclohydrolase catalytic" evidence="12">
    <location>
        <begin position="6"/>
        <end position="121"/>
    </location>
</feature>
<evidence type="ECO:0000256" key="2">
    <source>
        <dbReference type="ARBA" id="ARBA00022563"/>
    </source>
</evidence>
<dbReference type="InterPro" id="IPR020631">
    <property type="entry name" value="THF_DH/CycHdrlase_NAD-bd_dom"/>
</dbReference>
<evidence type="ECO:0000256" key="9">
    <source>
        <dbReference type="ARBA" id="ARBA00023167"/>
    </source>
</evidence>
<dbReference type="NCBIfam" id="NF010783">
    <property type="entry name" value="PRK14186.1"/>
    <property type="match status" value="1"/>
</dbReference>
<comment type="subunit">
    <text evidence="11">Homodimer.</text>
</comment>